<evidence type="ECO:0000313" key="2">
    <source>
        <dbReference type="Proteomes" id="UP000011761"/>
    </source>
</evidence>
<organism evidence="1 2">
    <name type="scientific">Baudoinia panamericana (strain UAMH 10762)</name>
    <name type="common">Angels' share fungus</name>
    <name type="synonym">Baudoinia compniacensis (strain UAMH 10762)</name>
    <dbReference type="NCBI Taxonomy" id="717646"/>
    <lineage>
        <taxon>Eukaryota</taxon>
        <taxon>Fungi</taxon>
        <taxon>Dikarya</taxon>
        <taxon>Ascomycota</taxon>
        <taxon>Pezizomycotina</taxon>
        <taxon>Dothideomycetes</taxon>
        <taxon>Dothideomycetidae</taxon>
        <taxon>Mycosphaerellales</taxon>
        <taxon>Teratosphaeriaceae</taxon>
        <taxon>Baudoinia</taxon>
    </lineage>
</organism>
<dbReference type="GeneID" id="19114461"/>
<evidence type="ECO:0000313" key="1">
    <source>
        <dbReference type="EMBL" id="EMC97409.1"/>
    </source>
</evidence>
<gene>
    <name evidence="1" type="ORF">BAUCODRAFT_451601</name>
</gene>
<dbReference type="Proteomes" id="UP000011761">
    <property type="component" value="Unassembled WGS sequence"/>
</dbReference>
<dbReference type="RefSeq" id="XP_007675806.1">
    <property type="nucleotide sequence ID" value="XM_007677616.1"/>
</dbReference>
<dbReference type="AlphaFoldDB" id="M2NDW6"/>
<keyword evidence="2" id="KW-1185">Reference proteome</keyword>
<sequence>MASRFRHRTAASQVEQFVAAMASVCYSAAHDLPCTAESSMACDQQHLQASLDGMRLSCWQKMTFQAFARNPCRQRTVAFPARDSWQYSSIAFSSHLALQHVCIAIAINAALVLFCSSLSGEVALSAAERASGGDAE</sequence>
<dbReference type="HOGENOM" id="CLU_1875056_0_0_1"/>
<dbReference type="EMBL" id="KB445554">
    <property type="protein sequence ID" value="EMC97409.1"/>
    <property type="molecule type" value="Genomic_DNA"/>
</dbReference>
<proteinExistence type="predicted"/>
<protein>
    <submittedName>
        <fullName evidence="1">Uncharacterized protein</fullName>
    </submittedName>
</protein>
<reference evidence="1 2" key="1">
    <citation type="journal article" date="2012" name="PLoS Pathog.">
        <title>Diverse lifestyles and strategies of plant pathogenesis encoded in the genomes of eighteen Dothideomycetes fungi.</title>
        <authorList>
            <person name="Ohm R.A."/>
            <person name="Feau N."/>
            <person name="Henrissat B."/>
            <person name="Schoch C.L."/>
            <person name="Horwitz B.A."/>
            <person name="Barry K.W."/>
            <person name="Condon B.J."/>
            <person name="Copeland A.C."/>
            <person name="Dhillon B."/>
            <person name="Glaser F."/>
            <person name="Hesse C.N."/>
            <person name="Kosti I."/>
            <person name="LaButti K."/>
            <person name="Lindquist E.A."/>
            <person name="Lucas S."/>
            <person name="Salamov A.A."/>
            <person name="Bradshaw R.E."/>
            <person name="Ciuffetti L."/>
            <person name="Hamelin R.C."/>
            <person name="Kema G.H.J."/>
            <person name="Lawrence C."/>
            <person name="Scott J.A."/>
            <person name="Spatafora J.W."/>
            <person name="Turgeon B.G."/>
            <person name="de Wit P.J.G.M."/>
            <person name="Zhong S."/>
            <person name="Goodwin S.B."/>
            <person name="Grigoriev I.V."/>
        </authorList>
    </citation>
    <scope>NUCLEOTIDE SEQUENCE [LARGE SCALE GENOMIC DNA]</scope>
    <source>
        <strain evidence="1 2">UAMH 10762</strain>
    </source>
</reference>
<name>M2NDW6_BAUPA</name>
<accession>M2NDW6</accession>
<dbReference type="KEGG" id="bcom:BAUCODRAFT_451601"/>